<dbReference type="InterPro" id="IPR023393">
    <property type="entry name" value="START-like_dom_sf"/>
</dbReference>
<evidence type="ECO:0000313" key="2">
    <source>
        <dbReference type="Proteomes" id="UP000540568"/>
    </source>
</evidence>
<dbReference type="SUPFAM" id="SSF55961">
    <property type="entry name" value="Bet v1-like"/>
    <property type="match status" value="1"/>
</dbReference>
<evidence type="ECO:0008006" key="3">
    <source>
        <dbReference type="Google" id="ProtNLM"/>
    </source>
</evidence>
<protein>
    <recommendedName>
        <fullName evidence="3">Polyketide cyclase/dehydrase/lipid transport protein</fullName>
    </recommendedName>
</protein>
<dbReference type="EMBL" id="JACGWV010000001">
    <property type="protein sequence ID" value="MBA8807587.1"/>
    <property type="molecule type" value="Genomic_DNA"/>
</dbReference>
<gene>
    <name evidence="1" type="ORF">FHX71_001529</name>
</gene>
<organism evidence="1 2">
    <name type="scientific">Promicromonospora sukumoe</name>
    <dbReference type="NCBI Taxonomy" id="88382"/>
    <lineage>
        <taxon>Bacteria</taxon>
        <taxon>Bacillati</taxon>
        <taxon>Actinomycetota</taxon>
        <taxon>Actinomycetes</taxon>
        <taxon>Micrococcales</taxon>
        <taxon>Promicromonosporaceae</taxon>
        <taxon>Promicromonospora</taxon>
    </lineage>
</organism>
<keyword evidence="2" id="KW-1185">Reference proteome</keyword>
<reference evidence="1 2" key="1">
    <citation type="submission" date="2020-07" db="EMBL/GenBank/DDBJ databases">
        <title>Sequencing the genomes of 1000 actinobacteria strains.</title>
        <authorList>
            <person name="Klenk H.-P."/>
        </authorList>
    </citation>
    <scope>NUCLEOTIDE SEQUENCE [LARGE SCALE GENOMIC DNA]</scope>
    <source>
        <strain evidence="1 2">DSM 44121</strain>
    </source>
</reference>
<dbReference type="RefSeq" id="WP_182615133.1">
    <property type="nucleotide sequence ID" value="NZ_BAAATF010000007.1"/>
</dbReference>
<dbReference type="Gene3D" id="3.30.530.20">
    <property type="match status" value="1"/>
</dbReference>
<evidence type="ECO:0000313" key="1">
    <source>
        <dbReference type="EMBL" id="MBA8807587.1"/>
    </source>
</evidence>
<proteinExistence type="predicted"/>
<dbReference type="AlphaFoldDB" id="A0A7W3J777"/>
<accession>A0A7W3J777</accession>
<comment type="caution">
    <text evidence="1">The sequence shown here is derived from an EMBL/GenBank/DDBJ whole genome shotgun (WGS) entry which is preliminary data.</text>
</comment>
<sequence>MTTLRFELTTSVPVGPRAAIDFLTDLTRHRGLHPYLVSADVVAEGTGPDGPWQEWRVVERPQLGPLRYTIRFPARVVRDGDTMTSSVRAAPGCTLRTVTRATHAGDDDGTSALLTETTEVTAPWPVAGYMTRQARAAHERTFALLPGELGRLR</sequence>
<name>A0A7W3J777_9MICO</name>
<dbReference type="Proteomes" id="UP000540568">
    <property type="component" value="Unassembled WGS sequence"/>
</dbReference>